<dbReference type="Pfam" id="PF08282">
    <property type="entry name" value="Hydrolase_3"/>
    <property type="match status" value="1"/>
</dbReference>
<evidence type="ECO:0000313" key="1">
    <source>
        <dbReference type="EMBL" id="RPF58213.1"/>
    </source>
</evidence>
<dbReference type="AlphaFoldDB" id="A0A3N5BKK3"/>
<accession>A0A3N5BKK3</accession>
<dbReference type="Gene3D" id="3.40.50.1000">
    <property type="entry name" value="HAD superfamily/HAD-like"/>
    <property type="match status" value="1"/>
</dbReference>
<dbReference type="RefSeq" id="WP_170152773.1">
    <property type="nucleotide sequence ID" value="NZ_RKRK01000002.1"/>
</dbReference>
<evidence type="ECO:0000313" key="2">
    <source>
        <dbReference type="Proteomes" id="UP000277108"/>
    </source>
</evidence>
<dbReference type="PANTHER" id="PTHR10000">
    <property type="entry name" value="PHOSPHOSERINE PHOSPHATASE"/>
    <property type="match status" value="1"/>
</dbReference>
<dbReference type="NCBIfam" id="TIGR01484">
    <property type="entry name" value="HAD-SF-IIB"/>
    <property type="match status" value="1"/>
</dbReference>
<dbReference type="GO" id="GO:0000287">
    <property type="term" value="F:magnesium ion binding"/>
    <property type="evidence" value="ECO:0007669"/>
    <property type="project" value="TreeGrafter"/>
</dbReference>
<dbReference type="InterPro" id="IPR006379">
    <property type="entry name" value="HAD-SF_hydro_IIB"/>
</dbReference>
<dbReference type="EMBL" id="RKRK01000002">
    <property type="protein sequence ID" value="RPF58213.1"/>
    <property type="molecule type" value="Genomic_DNA"/>
</dbReference>
<protein>
    <submittedName>
        <fullName evidence="1">Uncharacterized protein</fullName>
    </submittedName>
</protein>
<dbReference type="Gene3D" id="3.30.1240.10">
    <property type="match status" value="1"/>
</dbReference>
<dbReference type="GO" id="GO:0005829">
    <property type="term" value="C:cytosol"/>
    <property type="evidence" value="ECO:0007669"/>
    <property type="project" value="TreeGrafter"/>
</dbReference>
<sequence>MIFVFDVDGTICFDGQTIEDPIKEAIFKLKQENDVVFASARPIRDLLPVVNEFNGCTLIGGNGSIVSKNDEIEVMDYISDHDYSFIKKLIKDYSLNYIIDGSFDYSAKIPKDNMIAKQLDPANLAHNIGMDEIRKPIKIILIGIAEEYYEKISNLIKASGDGLSINYHDDERNIDITSTGINKYTTFKRLFGETDYTAYGNDINDYELLKYAQQAHYVSDSIKDIELDDEVVIMKGVESVSESILEYV</sequence>
<proteinExistence type="predicted"/>
<reference evidence="1 2" key="1">
    <citation type="submission" date="2018-11" db="EMBL/GenBank/DDBJ databases">
        <title>Genomic Encyclopedia of Type Strains, Phase IV (KMG-IV): sequencing the most valuable type-strain genomes for metagenomic binning, comparative biology and taxonomic classification.</title>
        <authorList>
            <person name="Goeker M."/>
        </authorList>
    </citation>
    <scope>NUCLEOTIDE SEQUENCE [LARGE SCALE GENOMIC DNA]</scope>
    <source>
        <strain evidence="1 2">DSM 29158</strain>
    </source>
</reference>
<dbReference type="SUPFAM" id="SSF56784">
    <property type="entry name" value="HAD-like"/>
    <property type="match status" value="1"/>
</dbReference>
<dbReference type="InterPro" id="IPR036412">
    <property type="entry name" value="HAD-like_sf"/>
</dbReference>
<keyword evidence="2" id="KW-1185">Reference proteome</keyword>
<gene>
    <name evidence="1" type="ORF">EDD62_0856</name>
</gene>
<name>A0A3N5BKK3_9BACL</name>
<dbReference type="PANTHER" id="PTHR10000:SF53">
    <property type="entry name" value="5-AMINO-6-(5-PHOSPHO-D-RIBITYLAMINO)URACIL PHOSPHATASE YBJI-RELATED"/>
    <property type="match status" value="1"/>
</dbReference>
<dbReference type="Proteomes" id="UP000277108">
    <property type="component" value="Unassembled WGS sequence"/>
</dbReference>
<dbReference type="InterPro" id="IPR023214">
    <property type="entry name" value="HAD_sf"/>
</dbReference>
<comment type="caution">
    <text evidence="1">The sequence shown here is derived from an EMBL/GenBank/DDBJ whole genome shotgun (WGS) entry which is preliminary data.</text>
</comment>
<dbReference type="GO" id="GO:0016791">
    <property type="term" value="F:phosphatase activity"/>
    <property type="evidence" value="ECO:0007669"/>
    <property type="project" value="TreeGrafter"/>
</dbReference>
<organism evidence="1 2">
    <name type="scientific">Abyssicoccus albus</name>
    <dbReference type="NCBI Taxonomy" id="1817405"/>
    <lineage>
        <taxon>Bacteria</taxon>
        <taxon>Bacillati</taxon>
        <taxon>Bacillota</taxon>
        <taxon>Bacilli</taxon>
        <taxon>Bacillales</taxon>
        <taxon>Abyssicoccaceae</taxon>
    </lineage>
</organism>